<feature type="coiled-coil region" evidence="1">
    <location>
        <begin position="119"/>
        <end position="172"/>
    </location>
</feature>
<protein>
    <submittedName>
        <fullName evidence="3">Uncharacterized protein</fullName>
    </submittedName>
</protein>
<feature type="region of interest" description="Disordered" evidence="2">
    <location>
        <begin position="420"/>
        <end position="493"/>
    </location>
</feature>
<evidence type="ECO:0000313" key="4">
    <source>
        <dbReference type="Proteomes" id="UP001642484"/>
    </source>
</evidence>
<evidence type="ECO:0000256" key="1">
    <source>
        <dbReference type="SAM" id="Coils"/>
    </source>
</evidence>
<comment type="caution">
    <text evidence="3">The sequence shown here is derived from an EMBL/GenBank/DDBJ whole genome shotgun (WGS) entry which is preliminary data.</text>
</comment>
<reference evidence="3 4" key="1">
    <citation type="submission" date="2024-02" db="EMBL/GenBank/DDBJ databases">
        <authorList>
            <person name="Chen Y."/>
            <person name="Shah S."/>
            <person name="Dougan E. K."/>
            <person name="Thang M."/>
            <person name="Chan C."/>
        </authorList>
    </citation>
    <scope>NUCLEOTIDE SEQUENCE [LARGE SCALE GENOMIC DNA]</scope>
</reference>
<gene>
    <name evidence="3" type="ORF">CCMP2556_LOCUS4352</name>
</gene>
<proteinExistence type="predicted"/>
<sequence length="493" mass="54433">MALSSGPAGGLAGDLLPYQNQCSLRDVESNVDPASYEHFIETLRQGSAGLLRVGAAARVLQREAHKTSTFAKAALGAATSILDDPDGTPGVLAKRETQRYAIAWWNRYFRDLAKYEPQRIRARRSMADAKAEKEDLDSKLMQLQSINKDEFRKRLSDQRADLKERESDFQSNTQTNLQMKLQMAEGAGNKMAAAKYRDMLDDYWVKREREQAVIQEIKEDLTKQETFLKKLPGEIKSAQSKVKSVSKRYENAAKRLSQIKGHLEELQLNMPLRPTNPYEKLPKANCFRLGRTPVEAGAGAMGAAFLGAVGEESARTLVCSVVGETIEVRSEVPSDLPRLGLVRRTPPAAVHGGVDATVFAAGNHTARHTAPRATLRTALRPGMGRLEAVQRAQEWHSEQLQELQGDVRDLKQMLQALAHQAASRRPWDPANTHTHTTNTVDGSGSAERLGSLGDLEADQSVKDEVQGRPRTTPPPCFTPCGGTMDPEEWSFGL</sequence>
<keyword evidence="1" id="KW-0175">Coiled coil</keyword>
<name>A0ABP0I0R3_9DINO</name>
<feature type="coiled-coil region" evidence="1">
    <location>
        <begin position="235"/>
        <end position="269"/>
    </location>
</feature>
<evidence type="ECO:0000313" key="3">
    <source>
        <dbReference type="EMBL" id="CAK8996190.1"/>
    </source>
</evidence>
<evidence type="ECO:0000256" key="2">
    <source>
        <dbReference type="SAM" id="MobiDB-lite"/>
    </source>
</evidence>
<dbReference type="EMBL" id="CAXAMN010001780">
    <property type="protein sequence ID" value="CAK8996190.1"/>
    <property type="molecule type" value="Genomic_DNA"/>
</dbReference>
<organism evidence="3 4">
    <name type="scientific">Durusdinium trenchii</name>
    <dbReference type="NCBI Taxonomy" id="1381693"/>
    <lineage>
        <taxon>Eukaryota</taxon>
        <taxon>Sar</taxon>
        <taxon>Alveolata</taxon>
        <taxon>Dinophyceae</taxon>
        <taxon>Suessiales</taxon>
        <taxon>Symbiodiniaceae</taxon>
        <taxon>Durusdinium</taxon>
    </lineage>
</organism>
<accession>A0ABP0I0R3</accession>
<keyword evidence="4" id="KW-1185">Reference proteome</keyword>
<feature type="compositionally biased region" description="Polar residues" evidence="2">
    <location>
        <begin position="431"/>
        <end position="442"/>
    </location>
</feature>
<dbReference type="Proteomes" id="UP001642484">
    <property type="component" value="Unassembled WGS sequence"/>
</dbReference>